<dbReference type="InterPro" id="IPR015683">
    <property type="entry name" value="Ionotropic_Glu_rcpt"/>
</dbReference>
<dbReference type="InterPro" id="IPR044440">
    <property type="entry name" value="GABAb_receptor_plant_PBP1"/>
</dbReference>
<evidence type="ECO:0000256" key="5">
    <source>
        <dbReference type="ARBA" id="ARBA00022692"/>
    </source>
</evidence>
<feature type="chain" id="PRO_5029441807" description="Glutamate receptor" evidence="19">
    <location>
        <begin position="31"/>
        <end position="979"/>
    </location>
</feature>
<dbReference type="AlphaFoldDB" id="A0A7I8LE93"/>
<keyword evidence="8 15" id="KW-0406">Ion transport</keyword>
<dbReference type="InterPro" id="IPR019594">
    <property type="entry name" value="Glu/Gly-bd"/>
</dbReference>
<feature type="transmembrane region" description="Helical" evidence="18">
    <location>
        <begin position="649"/>
        <end position="667"/>
    </location>
</feature>
<keyword evidence="16" id="KW-1015">Disulfide bond</keyword>
<evidence type="ECO:0000256" key="15">
    <source>
        <dbReference type="PIRNR" id="PIRNR037090"/>
    </source>
</evidence>
<reference evidence="21" key="1">
    <citation type="submission" date="2020-02" db="EMBL/GenBank/DDBJ databases">
        <authorList>
            <person name="Scholz U."/>
            <person name="Mascher M."/>
            <person name="Fiebig A."/>
        </authorList>
    </citation>
    <scope>NUCLEOTIDE SEQUENCE</scope>
</reference>
<gene>
    <name evidence="21" type="ORF">SI8410_14018838</name>
</gene>
<keyword evidence="4 15" id="KW-0813">Transport</keyword>
<evidence type="ECO:0000313" key="21">
    <source>
        <dbReference type="EMBL" id="CAA7408160.1"/>
    </source>
</evidence>
<dbReference type="PIRSF" id="PIRSF037090">
    <property type="entry name" value="Iontro_Glu-like_rcpt_pln"/>
    <property type="match status" value="1"/>
</dbReference>
<keyword evidence="6 19" id="KW-0732">Signal</keyword>
<dbReference type="Pfam" id="PF00060">
    <property type="entry name" value="Lig_chan"/>
    <property type="match status" value="1"/>
</dbReference>
<evidence type="ECO:0000256" key="10">
    <source>
        <dbReference type="ARBA" id="ARBA00023170"/>
    </source>
</evidence>
<dbReference type="FunFam" id="3.40.190.10:FF:000195">
    <property type="entry name" value="Glutamate receptor 2.7"/>
    <property type="match status" value="1"/>
</dbReference>
<dbReference type="OrthoDB" id="5984008at2759"/>
<proteinExistence type="inferred from homology"/>
<keyword evidence="10 15" id="KW-0675">Receptor</keyword>
<evidence type="ECO:0000259" key="20">
    <source>
        <dbReference type="SMART" id="SM00079"/>
    </source>
</evidence>
<keyword evidence="12 15" id="KW-1071">Ligand-gated ion channel</keyword>
<dbReference type="Gene3D" id="3.40.50.2300">
    <property type="match status" value="3"/>
</dbReference>
<dbReference type="Gene3D" id="3.40.190.10">
    <property type="entry name" value="Periplasmic binding protein-like II"/>
    <property type="match status" value="1"/>
</dbReference>
<feature type="region of interest" description="Disordered" evidence="17">
    <location>
        <begin position="929"/>
        <end position="979"/>
    </location>
</feature>
<dbReference type="PANTHER" id="PTHR34836">
    <property type="entry name" value="OS06G0188250 PROTEIN"/>
    <property type="match status" value="1"/>
</dbReference>
<name>A0A7I8LE93_SPIIN</name>
<keyword evidence="7 18" id="KW-1133">Transmembrane helix</keyword>
<evidence type="ECO:0000256" key="9">
    <source>
        <dbReference type="ARBA" id="ARBA00023136"/>
    </source>
</evidence>
<evidence type="ECO:0000256" key="16">
    <source>
        <dbReference type="PIRSR" id="PIRSR037090-50"/>
    </source>
</evidence>
<dbReference type="CDD" id="cd13686">
    <property type="entry name" value="GluR_Plant"/>
    <property type="match status" value="1"/>
</dbReference>
<dbReference type="GO" id="GO:0016020">
    <property type="term" value="C:membrane"/>
    <property type="evidence" value="ECO:0007669"/>
    <property type="project" value="UniProtKB-SubCell"/>
</dbReference>
<evidence type="ECO:0000256" key="12">
    <source>
        <dbReference type="ARBA" id="ARBA00023286"/>
    </source>
</evidence>
<protein>
    <recommendedName>
        <fullName evidence="15">Glutamate receptor</fullName>
    </recommendedName>
</protein>
<keyword evidence="9 15" id="KW-0472">Membrane</keyword>
<sequence length="979" mass="108177">MEMSNAARLLLFSAFCLCFCSFTNRRVALAQRTAPTPVHVGVILNLDKESLVARMCNVSLAMAVEDFYSSRSSFRTRLVLHTRNSHDDVVGAASAALDLIKNTRVHAIIGPLTSVQTAFVLDLGNKTRVPIVSFSASSPSLSPSRSPYFVRTTLNSSCHVNAIASIAKAFGWREVVPIYEDTEYGTSFLPYLVDALLGVDTRVTKRSAIPPSARDNHIVEELKRLNCSRTRVFVVHMLPELGSRLFLKAKELGMMAKGYVWITTDVMTDLVGTMDPSVVEAMKGVIGLKPYVLETEELRNFTARWKMRFKRENPKAANVSEISIYALWAYDTAWAMALAVEKEGLTEYSSFRKPVAGGSQITDLTSLGVSLTGPRLLDALLKTRFRKLSGEFRLVEGQLQSSIFQLVNVVGGKAREVGFWTPTHGVQLNSTTNTSISDLGTALSDVVWPGGSRLPPKGWQIPTWGKKLRIAVPTKAGFKEFVSVDGNNVTGFSIDVFDAVMRWLNRSDTYVYTPKDAQGENGDYDELVELIYREEVDAVVGDLTIVANRSQYADFTLPYTESGVWMIVPIKKNNNRNPWVFLKPLTTDLWLGSMSFFFFTGFVVWVIEHRINNDFRGPPAQQMGTIFYFAFSTMVYAHRERVESNLSRFVVTVWVFVVLILTSSYTASLTSMLTVQQLQPTLASVNELRKNGDFIGYQDGSFLKGLLLRENFDESKLKPYGNVSQYADALSKGSHNGGVSAIFDEIPYIRIFLAEHCSDYMTIGPIYKTDGFGFAFARGSPLVPDISRAILNITEGDKLRDIESKNLEKKSNCKDKADAINSSRLSFSSFSGLFLITGAVSILCLLIFSATFVYKNWGELKPAASRGSIWNKMVAWGKYFDQKDLSSHAFRGENGTKKGCDCESHRAATETSALTGGSQSPLSISVHSSIAEAPPEEGRPSTSSELGTTDPPPEAATPEGAQMGVGSDIMLCHPTVRRE</sequence>
<evidence type="ECO:0000256" key="6">
    <source>
        <dbReference type="ARBA" id="ARBA00022729"/>
    </source>
</evidence>
<feature type="domain" description="Ionotropic glutamate receptor C-terminal" evidence="20">
    <location>
        <begin position="469"/>
        <end position="809"/>
    </location>
</feature>
<evidence type="ECO:0000313" key="22">
    <source>
        <dbReference type="Proteomes" id="UP000663760"/>
    </source>
</evidence>
<dbReference type="Pfam" id="PF10613">
    <property type="entry name" value="Lig_chan-Glu_bd"/>
    <property type="match status" value="1"/>
</dbReference>
<feature type="disulfide bond" evidence="16">
    <location>
        <begin position="757"/>
        <end position="813"/>
    </location>
</feature>
<dbReference type="EMBL" id="LR746277">
    <property type="protein sequence ID" value="CAA7408160.1"/>
    <property type="molecule type" value="Genomic_DNA"/>
</dbReference>
<dbReference type="GO" id="GO:0015276">
    <property type="term" value="F:ligand-gated monoatomic ion channel activity"/>
    <property type="evidence" value="ECO:0007669"/>
    <property type="project" value="InterPro"/>
</dbReference>
<evidence type="ECO:0000256" key="14">
    <source>
        <dbReference type="ARBA" id="ARBA00049638"/>
    </source>
</evidence>
<accession>A0A7I8LE93</accession>
<dbReference type="FunFam" id="1.10.287.70:FF:000163">
    <property type="entry name" value="Glutamate receptor"/>
    <property type="match status" value="1"/>
</dbReference>
<dbReference type="SMART" id="SM00079">
    <property type="entry name" value="PBPe"/>
    <property type="match status" value="1"/>
</dbReference>
<evidence type="ECO:0000256" key="1">
    <source>
        <dbReference type="ARBA" id="ARBA00004141"/>
    </source>
</evidence>
<dbReference type="InterPro" id="IPR001320">
    <property type="entry name" value="Iontro_rcpt_C"/>
</dbReference>
<dbReference type="CDD" id="cd19990">
    <property type="entry name" value="PBP1_GABAb_receptor_plant"/>
    <property type="match status" value="1"/>
</dbReference>
<dbReference type="InterPro" id="IPR017103">
    <property type="entry name" value="Iontropic_Glu_rcpt_pln"/>
</dbReference>
<evidence type="ECO:0000256" key="8">
    <source>
        <dbReference type="ARBA" id="ARBA00023065"/>
    </source>
</evidence>
<feature type="transmembrane region" description="Helical" evidence="18">
    <location>
        <begin position="589"/>
        <end position="607"/>
    </location>
</feature>
<comment type="subunit">
    <text evidence="3">May form heteromers.</text>
</comment>
<evidence type="ECO:0000256" key="18">
    <source>
        <dbReference type="SAM" id="Phobius"/>
    </source>
</evidence>
<dbReference type="InterPro" id="IPR028082">
    <property type="entry name" value="Peripla_BP_I"/>
</dbReference>
<dbReference type="InterPro" id="IPR001828">
    <property type="entry name" value="ANF_lig-bd_rcpt"/>
</dbReference>
<comment type="similarity">
    <text evidence="2 15">Belongs to the glutamate-gated ion channel (TC 1.A.10.1) family.</text>
</comment>
<keyword evidence="22" id="KW-1185">Reference proteome</keyword>
<evidence type="ECO:0000256" key="19">
    <source>
        <dbReference type="SAM" id="SignalP"/>
    </source>
</evidence>
<feature type="transmembrane region" description="Helical" evidence="18">
    <location>
        <begin position="833"/>
        <end position="854"/>
    </location>
</feature>
<dbReference type="FunFam" id="3.40.50.2300:FF:000188">
    <property type="entry name" value="Glutamate receptor"/>
    <property type="match status" value="1"/>
</dbReference>
<comment type="subcellular location">
    <subcellularLocation>
        <location evidence="1">Membrane</location>
        <topology evidence="1">Multi-pass membrane protein</topology>
    </subcellularLocation>
</comment>
<evidence type="ECO:0000256" key="4">
    <source>
        <dbReference type="ARBA" id="ARBA00022448"/>
    </source>
</evidence>
<comment type="function">
    <text evidence="14">Glutamate-gated receptor that probably acts as a non-selective cation channel. May be involved in light-signal transduction and calcium homeostasis via the regulation of calcium influx into cells.</text>
</comment>
<evidence type="ECO:0000256" key="7">
    <source>
        <dbReference type="ARBA" id="ARBA00022989"/>
    </source>
</evidence>
<evidence type="ECO:0000256" key="13">
    <source>
        <dbReference type="ARBA" id="ARBA00023303"/>
    </source>
</evidence>
<evidence type="ECO:0000256" key="11">
    <source>
        <dbReference type="ARBA" id="ARBA00023180"/>
    </source>
</evidence>
<organism evidence="21 22">
    <name type="scientific">Spirodela intermedia</name>
    <name type="common">Intermediate duckweed</name>
    <dbReference type="NCBI Taxonomy" id="51605"/>
    <lineage>
        <taxon>Eukaryota</taxon>
        <taxon>Viridiplantae</taxon>
        <taxon>Streptophyta</taxon>
        <taxon>Embryophyta</taxon>
        <taxon>Tracheophyta</taxon>
        <taxon>Spermatophyta</taxon>
        <taxon>Magnoliopsida</taxon>
        <taxon>Liliopsida</taxon>
        <taxon>Araceae</taxon>
        <taxon>Lemnoideae</taxon>
        <taxon>Spirodela</taxon>
    </lineage>
</organism>
<evidence type="ECO:0000256" key="3">
    <source>
        <dbReference type="ARBA" id="ARBA00011095"/>
    </source>
</evidence>
<keyword evidence="11" id="KW-0325">Glycoprotein</keyword>
<evidence type="ECO:0000256" key="17">
    <source>
        <dbReference type="SAM" id="MobiDB-lite"/>
    </source>
</evidence>
<dbReference type="Proteomes" id="UP000663760">
    <property type="component" value="Chromosome 14"/>
</dbReference>
<dbReference type="SUPFAM" id="SSF53822">
    <property type="entry name" value="Periplasmic binding protein-like I"/>
    <property type="match status" value="1"/>
</dbReference>
<keyword evidence="13 15" id="KW-0407">Ion channel</keyword>
<dbReference type="SUPFAM" id="SSF53850">
    <property type="entry name" value="Periplasmic binding protein-like II"/>
    <property type="match status" value="1"/>
</dbReference>
<comment type="function">
    <text evidence="15">Glutamate-gated receptor that probably acts as non-selective cation channel.</text>
</comment>
<dbReference type="Gene3D" id="1.10.287.70">
    <property type="match status" value="1"/>
</dbReference>
<evidence type="ECO:0000256" key="2">
    <source>
        <dbReference type="ARBA" id="ARBA00008685"/>
    </source>
</evidence>
<keyword evidence="5 18" id="KW-0812">Transmembrane</keyword>
<dbReference type="PANTHER" id="PTHR34836:SF1">
    <property type="entry name" value="OS09G0428600 PROTEIN"/>
    <property type="match status" value="1"/>
</dbReference>
<dbReference type="Pfam" id="PF01094">
    <property type="entry name" value="ANF_receptor"/>
    <property type="match status" value="1"/>
</dbReference>
<dbReference type="FunFam" id="3.40.190.10:FF:000054">
    <property type="entry name" value="Glutamate receptor"/>
    <property type="match status" value="1"/>
</dbReference>
<feature type="signal peptide" evidence="19">
    <location>
        <begin position="1"/>
        <end position="30"/>
    </location>
</feature>